<organism evidence="1 2">
    <name type="scientific">Setomelanomma holmii</name>
    <dbReference type="NCBI Taxonomy" id="210430"/>
    <lineage>
        <taxon>Eukaryota</taxon>
        <taxon>Fungi</taxon>
        <taxon>Dikarya</taxon>
        <taxon>Ascomycota</taxon>
        <taxon>Pezizomycotina</taxon>
        <taxon>Dothideomycetes</taxon>
        <taxon>Pleosporomycetidae</taxon>
        <taxon>Pleosporales</taxon>
        <taxon>Pleosporineae</taxon>
        <taxon>Phaeosphaeriaceae</taxon>
        <taxon>Setomelanomma</taxon>
    </lineage>
</organism>
<dbReference type="Proteomes" id="UP000799777">
    <property type="component" value="Unassembled WGS sequence"/>
</dbReference>
<reference evidence="1" key="1">
    <citation type="journal article" date="2020" name="Stud. Mycol.">
        <title>101 Dothideomycetes genomes: a test case for predicting lifestyles and emergence of pathogens.</title>
        <authorList>
            <person name="Haridas S."/>
            <person name="Albert R."/>
            <person name="Binder M."/>
            <person name="Bloem J."/>
            <person name="Labutti K."/>
            <person name="Salamov A."/>
            <person name="Andreopoulos B."/>
            <person name="Baker S."/>
            <person name="Barry K."/>
            <person name="Bills G."/>
            <person name="Bluhm B."/>
            <person name="Cannon C."/>
            <person name="Castanera R."/>
            <person name="Culley D."/>
            <person name="Daum C."/>
            <person name="Ezra D."/>
            <person name="Gonzalez J."/>
            <person name="Henrissat B."/>
            <person name="Kuo A."/>
            <person name="Liang C."/>
            <person name="Lipzen A."/>
            <person name="Lutzoni F."/>
            <person name="Magnuson J."/>
            <person name="Mondo S."/>
            <person name="Nolan M."/>
            <person name="Ohm R."/>
            <person name="Pangilinan J."/>
            <person name="Park H.-J."/>
            <person name="Ramirez L."/>
            <person name="Alfaro M."/>
            <person name="Sun H."/>
            <person name="Tritt A."/>
            <person name="Yoshinaga Y."/>
            <person name="Zwiers L.-H."/>
            <person name="Turgeon B."/>
            <person name="Goodwin S."/>
            <person name="Spatafora J."/>
            <person name="Crous P."/>
            <person name="Grigoriev I."/>
        </authorList>
    </citation>
    <scope>NUCLEOTIDE SEQUENCE</scope>
    <source>
        <strain evidence="1">CBS 110217</strain>
    </source>
</reference>
<dbReference type="AlphaFoldDB" id="A0A9P4LIF8"/>
<dbReference type="EMBL" id="ML978242">
    <property type="protein sequence ID" value="KAF2026508.1"/>
    <property type="molecule type" value="Genomic_DNA"/>
</dbReference>
<keyword evidence="2" id="KW-1185">Reference proteome</keyword>
<proteinExistence type="predicted"/>
<dbReference type="OrthoDB" id="445556at2759"/>
<evidence type="ECO:0000313" key="1">
    <source>
        <dbReference type="EMBL" id="KAF2026508.1"/>
    </source>
</evidence>
<sequence length="240" mass="27829">MCKRSRHVKSRKWHLDLALSSQFSFLNRHEERDTVRSANFITSDYVGQPWIDGDQQTFTLNFTITPGEFRRAIANTQARARDVEVLVTPSDKTTRITYVETMFKEVSRYGLMRITFTVEGVEASDLVPWRLAFDFYSEHHPQTSGHPCGTHAMFSLDEPSEDRRNTDSPYSPESILKHEYQLHADTFCDLKTERLTKARYGELDLWRLTAIGYQASVYLVDETSEEETMESMSEDDVEFG</sequence>
<protein>
    <submittedName>
        <fullName evidence="1">Uncharacterized protein</fullName>
    </submittedName>
</protein>
<gene>
    <name evidence="1" type="ORF">EK21DRAFT_92345</name>
</gene>
<comment type="caution">
    <text evidence="1">The sequence shown here is derived from an EMBL/GenBank/DDBJ whole genome shotgun (WGS) entry which is preliminary data.</text>
</comment>
<evidence type="ECO:0000313" key="2">
    <source>
        <dbReference type="Proteomes" id="UP000799777"/>
    </source>
</evidence>
<accession>A0A9P4LIF8</accession>
<name>A0A9P4LIF8_9PLEO</name>